<dbReference type="GO" id="GO:0003723">
    <property type="term" value="F:RNA binding"/>
    <property type="evidence" value="ECO:0007669"/>
    <property type="project" value="UniProtKB-UniRule"/>
</dbReference>
<gene>
    <name evidence="4" type="ORF">NSCI0253_LOCUS46525</name>
</gene>
<dbReference type="SMART" id="SM00322">
    <property type="entry name" value="KH"/>
    <property type="match status" value="3"/>
</dbReference>
<dbReference type="EMBL" id="HBFQ01065501">
    <property type="protein sequence ID" value="CAD8872168.1"/>
    <property type="molecule type" value="Transcribed_RNA"/>
</dbReference>
<dbReference type="InterPro" id="IPR004087">
    <property type="entry name" value="KH_dom"/>
</dbReference>
<reference evidence="4" key="1">
    <citation type="submission" date="2021-01" db="EMBL/GenBank/DDBJ databases">
        <authorList>
            <person name="Corre E."/>
            <person name="Pelletier E."/>
            <person name="Niang G."/>
            <person name="Scheremetjew M."/>
            <person name="Finn R."/>
            <person name="Kale V."/>
            <person name="Holt S."/>
            <person name="Cochrane G."/>
            <person name="Meng A."/>
            <person name="Brown T."/>
            <person name="Cohen L."/>
        </authorList>
    </citation>
    <scope>NUCLEOTIDE SEQUENCE</scope>
</reference>
<organism evidence="4">
    <name type="scientific">Noctiluca scintillans</name>
    <name type="common">Sea sparkle</name>
    <name type="synonym">Red tide dinoflagellate</name>
    <dbReference type="NCBI Taxonomy" id="2966"/>
    <lineage>
        <taxon>Eukaryota</taxon>
        <taxon>Sar</taxon>
        <taxon>Alveolata</taxon>
        <taxon>Dinophyceae</taxon>
        <taxon>Noctilucales</taxon>
        <taxon>Noctilucaceae</taxon>
        <taxon>Noctiluca</taxon>
    </lineage>
</organism>
<evidence type="ECO:0000256" key="2">
    <source>
        <dbReference type="PROSITE-ProRule" id="PRU00117"/>
    </source>
</evidence>
<feature type="domain" description="K Homology" evidence="3">
    <location>
        <begin position="277"/>
        <end position="350"/>
    </location>
</feature>
<dbReference type="SUPFAM" id="SSF54791">
    <property type="entry name" value="Eukaryotic type KH-domain (KH-domain type I)"/>
    <property type="match status" value="3"/>
</dbReference>
<keyword evidence="1" id="KW-0677">Repeat</keyword>
<dbReference type="InterPro" id="IPR036612">
    <property type="entry name" value="KH_dom_type_1_sf"/>
</dbReference>
<dbReference type="Gene3D" id="3.30.1370.10">
    <property type="entry name" value="K Homology domain, type 1"/>
    <property type="match status" value="3"/>
</dbReference>
<feature type="domain" description="K Homology" evidence="3">
    <location>
        <begin position="48"/>
        <end position="119"/>
    </location>
</feature>
<evidence type="ECO:0000256" key="1">
    <source>
        <dbReference type="ARBA" id="ARBA00022737"/>
    </source>
</evidence>
<protein>
    <recommendedName>
        <fullName evidence="3">K Homology domain-containing protein</fullName>
    </recommendedName>
</protein>
<dbReference type="PANTHER" id="PTHR10288">
    <property type="entry name" value="KH DOMAIN CONTAINING RNA BINDING PROTEIN"/>
    <property type="match status" value="1"/>
</dbReference>
<sequence>MDEGFATNVLDPGFIDNLVNEVGLAAGLCPEGAPEKRRRIDDRERFGGPYFLKLLVPDQLAGAIIGRAGETLAALEQSTGACLKIAQAGSHYPGTTERAVVIAGDQQAVLRALSEGIVQPLDDLAGGPGGRLSIRILAPKAVCGSIIGKGGHQVRQICQVTSAHINVLPVTAHLAERIVQLQGTRTPVEQAAGLVLERLCAEENAEQIHNNLAVDYDVRLSQGVLTHQGGYAAIGQADPAAALAAAYSSAQSATAYEPSQGTPYWSVVEAHPDALDEHCLITLQVTELQAGVILGKHGRQIQEITQFTRTRVQLSQREPGADINAPRSVDVSGRAEDVHAAHLLLLKCMKAAQESMVPADSVKQEFAAPPSPNAAGYL</sequence>
<dbReference type="AlphaFoldDB" id="A0A7S1FKN7"/>
<dbReference type="PROSITE" id="PS50084">
    <property type="entry name" value="KH_TYPE_1"/>
    <property type="match status" value="3"/>
</dbReference>
<keyword evidence="2" id="KW-0694">RNA-binding</keyword>
<evidence type="ECO:0000313" key="4">
    <source>
        <dbReference type="EMBL" id="CAD8872168.1"/>
    </source>
</evidence>
<dbReference type="InterPro" id="IPR004088">
    <property type="entry name" value="KH_dom_type_1"/>
</dbReference>
<feature type="domain" description="K Homology" evidence="3">
    <location>
        <begin position="130"/>
        <end position="200"/>
    </location>
</feature>
<dbReference type="Pfam" id="PF00013">
    <property type="entry name" value="KH_1"/>
    <property type="match status" value="3"/>
</dbReference>
<accession>A0A7S1FKN7</accession>
<evidence type="ECO:0000259" key="3">
    <source>
        <dbReference type="SMART" id="SM00322"/>
    </source>
</evidence>
<name>A0A7S1FKN7_NOCSC</name>
<proteinExistence type="predicted"/>